<dbReference type="PROSITE" id="PS51331">
    <property type="entry name" value="THYX"/>
    <property type="match status" value="2"/>
</dbReference>
<sequence>MSTLTRRFAEEEFTPEELQILSGFVSNPNGEVFVVYDEKLSGLTGAIYARYSRASGGFSRTLLKEFVDEAGQPKASKADDLIRRVLVAFGDDSVGELEGAHLSLENISNLATKEIEDRRIGLSPIEQSSRYVTYDQKDIHGRWRYLRDETILNSRVGAQYIASMDEIFSIYADLSAKMEVYFRERFPIEEVEYQIRSDRPKQRLGELTDEGEIKDFKRTYKMDMHTRACDTARILLPAATLTNVGLFGLGRAHQYMMTHLYSHALPEMRRIAAEAHAELNKVIPRYVERAAESKYFIDIRTNMFRLATELCSQDPEMPGHKVQLLPDIDLPTHTLAQMLFRYCELTSEQLRELAQGLTPEQRRQLIRTYHGQRENRRERPGRALEAGYPLTYEFQADFGIYRDLHRHRMLTQERQLLSTRLDFVEIPQAFHDIGEAAAAKRAVQLSHELYEAIRGELGPEFAQYAVLFGFNLRWTMGMNLREAMHLIELRTGPQGHPSYRRVCQEMHRQLMARYPEFAAEMKFVDYNDYTSARGESEARQRRKEAQLPS</sequence>
<dbReference type="STRING" id="1798539.A2994_01890"/>
<evidence type="ECO:0000313" key="2">
    <source>
        <dbReference type="Proteomes" id="UP000179010"/>
    </source>
</evidence>
<dbReference type="PANTHER" id="PTHR34934">
    <property type="entry name" value="FLAVIN-DEPENDENT THYMIDYLATE SYNTHASE"/>
    <property type="match status" value="1"/>
</dbReference>
<organism evidence="1 2">
    <name type="scientific">candidate division Kazan bacterium RIFCSPLOWO2_01_FULL_48_13</name>
    <dbReference type="NCBI Taxonomy" id="1798539"/>
    <lineage>
        <taxon>Bacteria</taxon>
        <taxon>Bacteria division Kazan-3B-28</taxon>
    </lineage>
</organism>
<dbReference type="InterPro" id="IPR036098">
    <property type="entry name" value="Thymidylate_synthase_ThyX_sf"/>
</dbReference>
<dbReference type="GO" id="GO:0050660">
    <property type="term" value="F:flavin adenine dinucleotide binding"/>
    <property type="evidence" value="ECO:0007669"/>
    <property type="project" value="InterPro"/>
</dbReference>
<dbReference type="CDD" id="cd20175">
    <property type="entry name" value="ThyX"/>
    <property type="match status" value="1"/>
</dbReference>
<dbReference type="GO" id="GO:0006231">
    <property type="term" value="P:dTMP biosynthetic process"/>
    <property type="evidence" value="ECO:0007669"/>
    <property type="project" value="InterPro"/>
</dbReference>
<dbReference type="EMBL" id="METE01000004">
    <property type="protein sequence ID" value="OGB85361.1"/>
    <property type="molecule type" value="Genomic_DNA"/>
</dbReference>
<dbReference type="GO" id="GO:0004799">
    <property type="term" value="F:thymidylate synthase activity"/>
    <property type="evidence" value="ECO:0007669"/>
    <property type="project" value="TreeGrafter"/>
</dbReference>
<proteinExistence type="predicted"/>
<dbReference type="GO" id="GO:0050797">
    <property type="term" value="F:thymidylate synthase (FAD) activity"/>
    <property type="evidence" value="ECO:0007669"/>
    <property type="project" value="InterPro"/>
</dbReference>
<accession>A0A1F4PNU8</accession>
<reference evidence="1 2" key="1">
    <citation type="journal article" date="2016" name="Nat. Commun.">
        <title>Thousands of microbial genomes shed light on interconnected biogeochemical processes in an aquifer system.</title>
        <authorList>
            <person name="Anantharaman K."/>
            <person name="Brown C.T."/>
            <person name="Hug L.A."/>
            <person name="Sharon I."/>
            <person name="Castelle C.J."/>
            <person name="Probst A.J."/>
            <person name="Thomas B.C."/>
            <person name="Singh A."/>
            <person name="Wilkins M.J."/>
            <person name="Karaoz U."/>
            <person name="Brodie E.L."/>
            <person name="Williams K.H."/>
            <person name="Hubbard S.S."/>
            <person name="Banfield J.F."/>
        </authorList>
    </citation>
    <scope>NUCLEOTIDE SEQUENCE [LARGE SCALE GENOMIC DNA]</scope>
</reference>
<dbReference type="AlphaFoldDB" id="A0A1F4PNU8"/>
<gene>
    <name evidence="1" type="ORF">A2994_01890</name>
</gene>
<protein>
    <recommendedName>
        <fullName evidence="3">Thymidylate synthase</fullName>
    </recommendedName>
</protein>
<dbReference type="Proteomes" id="UP000179010">
    <property type="component" value="Unassembled WGS sequence"/>
</dbReference>
<dbReference type="SUPFAM" id="SSF69796">
    <property type="entry name" value="Thymidylate synthase-complementing protein Thy1"/>
    <property type="match status" value="2"/>
</dbReference>
<dbReference type="Gene3D" id="3.30.1360.170">
    <property type="match status" value="2"/>
</dbReference>
<dbReference type="PANTHER" id="PTHR34934:SF1">
    <property type="entry name" value="FLAVIN-DEPENDENT THYMIDYLATE SYNTHASE"/>
    <property type="match status" value="1"/>
</dbReference>
<dbReference type="Pfam" id="PF02511">
    <property type="entry name" value="Thy1"/>
    <property type="match status" value="2"/>
</dbReference>
<dbReference type="GO" id="GO:0070402">
    <property type="term" value="F:NADPH binding"/>
    <property type="evidence" value="ECO:0007669"/>
    <property type="project" value="TreeGrafter"/>
</dbReference>
<evidence type="ECO:0008006" key="3">
    <source>
        <dbReference type="Google" id="ProtNLM"/>
    </source>
</evidence>
<comment type="caution">
    <text evidence="1">The sequence shown here is derived from an EMBL/GenBank/DDBJ whole genome shotgun (WGS) entry which is preliminary data.</text>
</comment>
<evidence type="ECO:0000313" key="1">
    <source>
        <dbReference type="EMBL" id="OGB85361.1"/>
    </source>
</evidence>
<dbReference type="InterPro" id="IPR003669">
    <property type="entry name" value="Thymidylate_synthase_ThyX"/>
</dbReference>
<name>A0A1F4PNU8_UNCK3</name>